<name>A0ACA9MPX5_9GLOM</name>
<evidence type="ECO:0000313" key="2">
    <source>
        <dbReference type="Proteomes" id="UP000789702"/>
    </source>
</evidence>
<protein>
    <submittedName>
        <fullName evidence="1">11324_t:CDS:1</fullName>
    </submittedName>
</protein>
<reference evidence="1" key="1">
    <citation type="submission" date="2021-06" db="EMBL/GenBank/DDBJ databases">
        <authorList>
            <person name="Kallberg Y."/>
            <person name="Tangrot J."/>
            <person name="Rosling A."/>
        </authorList>
    </citation>
    <scope>NUCLEOTIDE SEQUENCE</scope>
    <source>
        <strain evidence="1">IL203A</strain>
    </source>
</reference>
<dbReference type="EMBL" id="CAJVPU010009028">
    <property type="protein sequence ID" value="CAG8590709.1"/>
    <property type="molecule type" value="Genomic_DNA"/>
</dbReference>
<sequence>KNFLATQSNFGSTEPSLSSVPNNNFPTTEGNYTIESKRQTFNSVQSSTDDELSHYSLNSKGKSTNFTPNSPDTPDQPFLCRTPSTYTSVTSLNDDCDSSESSYRIHSRSQSSDIYTDNINNRRFHRSYSLPSNSKRPHRQSSYLSHCSLYSESRDEPLRWKKAQAMDIICGEKNYLSNYQESDDDFCDSTPSTSVTALSSVNDDITEELLLLDPKILFGSEAFYSLPETHVLYLIKCDDVGEHTEVEIWRCLVEWGKRNTPKIIFNNDINKWSKKDFESLARTLRNCIYWIRFLQMTPIEFQTFVIPYQYIIPKFIIGNFLRQKITDHPQTSLALAPARIPMTPIDSTIITGRHATILSNWIKNESHEPIIKQSSYRFNLLYRASQDGETSRDFHLHCDNQGPTILVIKLSGLNMFIGGYNAMNYKDSRRSSTLSLSKRNSINKKKEESAQGNCFIFSFKDTYYPEQTAIISRIIPEFKKDAIKVKNKWGGPSFGRSDLWVCPDKNNKSLYIRPASYEFPIIDSEDINFKWVDFEVFQVLGQ</sequence>
<proteinExistence type="predicted"/>
<keyword evidence="2" id="KW-1185">Reference proteome</keyword>
<comment type="caution">
    <text evidence="1">The sequence shown here is derived from an EMBL/GenBank/DDBJ whole genome shotgun (WGS) entry which is preliminary data.</text>
</comment>
<evidence type="ECO:0000313" key="1">
    <source>
        <dbReference type="EMBL" id="CAG8590709.1"/>
    </source>
</evidence>
<dbReference type="Proteomes" id="UP000789702">
    <property type="component" value="Unassembled WGS sequence"/>
</dbReference>
<organism evidence="1 2">
    <name type="scientific">Dentiscutata heterogama</name>
    <dbReference type="NCBI Taxonomy" id="1316150"/>
    <lineage>
        <taxon>Eukaryota</taxon>
        <taxon>Fungi</taxon>
        <taxon>Fungi incertae sedis</taxon>
        <taxon>Mucoromycota</taxon>
        <taxon>Glomeromycotina</taxon>
        <taxon>Glomeromycetes</taxon>
        <taxon>Diversisporales</taxon>
        <taxon>Gigasporaceae</taxon>
        <taxon>Dentiscutata</taxon>
    </lineage>
</organism>
<accession>A0ACA9MPX5</accession>
<gene>
    <name evidence="1" type="ORF">DHETER_LOCUS6852</name>
</gene>
<feature type="non-terminal residue" evidence="1">
    <location>
        <position position="1"/>
    </location>
</feature>